<comment type="subunit">
    <text evidence="2 7">Monomer.</text>
</comment>
<keyword evidence="7" id="KW-0460">Magnesium</keyword>
<comment type="catalytic activity">
    <reaction evidence="6 7">
        <text>DNA(n) + a 2'-deoxyribonucleoside 5'-triphosphate = DNA(n+1) + diphosphate</text>
        <dbReference type="Rhea" id="RHEA:22508"/>
        <dbReference type="Rhea" id="RHEA-COMP:17339"/>
        <dbReference type="Rhea" id="RHEA-COMP:17340"/>
        <dbReference type="ChEBI" id="CHEBI:33019"/>
        <dbReference type="ChEBI" id="CHEBI:61560"/>
        <dbReference type="ChEBI" id="CHEBI:173112"/>
        <dbReference type="EC" id="2.7.7.7"/>
    </reaction>
</comment>
<dbReference type="HAMAP" id="MF_01113">
    <property type="entry name" value="DNApol_IV"/>
    <property type="match status" value="1"/>
</dbReference>
<keyword evidence="11" id="KW-1185">Reference proteome</keyword>
<keyword evidence="7 10" id="KW-0548">Nucleotidyltransferase</keyword>
<keyword evidence="7 10" id="KW-0808">Transferase</keyword>
<feature type="compositionally biased region" description="Pro residues" evidence="8">
    <location>
        <begin position="420"/>
        <end position="435"/>
    </location>
</feature>
<evidence type="ECO:0000256" key="3">
    <source>
        <dbReference type="ARBA" id="ARBA00022457"/>
    </source>
</evidence>
<comment type="caution">
    <text evidence="10">The sequence shown here is derived from an EMBL/GenBank/DDBJ whole genome shotgun (WGS) entry which is preliminary data.</text>
</comment>
<dbReference type="Gene3D" id="3.30.70.270">
    <property type="match status" value="1"/>
</dbReference>
<dbReference type="PANTHER" id="PTHR11076">
    <property type="entry name" value="DNA REPAIR POLYMERASE UMUC / TRANSFERASE FAMILY MEMBER"/>
    <property type="match status" value="1"/>
</dbReference>
<evidence type="ECO:0000256" key="5">
    <source>
        <dbReference type="ARBA" id="ARBA00025589"/>
    </source>
</evidence>
<keyword evidence="7" id="KW-0235">DNA replication</keyword>
<dbReference type="InterPro" id="IPR050116">
    <property type="entry name" value="DNA_polymerase-Y"/>
</dbReference>
<feature type="compositionally biased region" description="Basic and acidic residues" evidence="8">
    <location>
        <begin position="260"/>
        <end position="274"/>
    </location>
</feature>
<dbReference type="Gene3D" id="3.40.1170.60">
    <property type="match status" value="1"/>
</dbReference>
<feature type="site" description="Substrate discrimination" evidence="7">
    <location>
        <position position="47"/>
    </location>
</feature>
<dbReference type="InterPro" id="IPR022880">
    <property type="entry name" value="DNApol_IV"/>
</dbReference>
<feature type="binding site" evidence="7">
    <location>
        <position position="135"/>
    </location>
    <ligand>
        <name>Mg(2+)</name>
        <dbReference type="ChEBI" id="CHEBI:18420"/>
    </ligand>
</feature>
<protein>
    <recommendedName>
        <fullName evidence="7">DNA polymerase IV</fullName>
        <shortName evidence="7">Pol IV</shortName>
        <ecNumber evidence="7">2.7.7.7</ecNumber>
    </recommendedName>
</protein>
<dbReference type="Gene3D" id="1.10.150.20">
    <property type="entry name" value="5' to 3' exonuclease, C-terminal subdomain"/>
    <property type="match status" value="1"/>
</dbReference>
<dbReference type="Pfam" id="PF00817">
    <property type="entry name" value="IMS"/>
    <property type="match status" value="1"/>
</dbReference>
<dbReference type="InterPro" id="IPR017961">
    <property type="entry name" value="DNA_pol_Y-fam_little_finger"/>
</dbReference>
<comment type="cofactor">
    <cofactor evidence="7">
        <name>Mg(2+)</name>
        <dbReference type="ChEBI" id="CHEBI:18420"/>
    </cofactor>
    <text evidence="7">Binds 2 magnesium ions per subunit.</text>
</comment>
<comment type="similarity">
    <text evidence="1 7">Belongs to the DNA polymerase type-Y family.</text>
</comment>
<feature type="region of interest" description="Disordered" evidence="8">
    <location>
        <begin position="250"/>
        <end position="276"/>
    </location>
</feature>
<dbReference type="Proteomes" id="UP001196870">
    <property type="component" value="Unassembled WGS sequence"/>
</dbReference>
<evidence type="ECO:0000256" key="1">
    <source>
        <dbReference type="ARBA" id="ARBA00010945"/>
    </source>
</evidence>
<keyword evidence="7" id="KW-0963">Cytoplasm</keyword>
<evidence type="ECO:0000256" key="8">
    <source>
        <dbReference type="SAM" id="MobiDB-lite"/>
    </source>
</evidence>
<dbReference type="GO" id="GO:0003887">
    <property type="term" value="F:DNA-directed DNA polymerase activity"/>
    <property type="evidence" value="ECO:0007669"/>
    <property type="project" value="UniProtKB-EC"/>
</dbReference>
<feature type="region of interest" description="Disordered" evidence="8">
    <location>
        <begin position="410"/>
        <end position="435"/>
    </location>
</feature>
<proteinExistence type="inferred from homology"/>
<dbReference type="NCBIfam" id="NF002751">
    <property type="entry name" value="PRK02794.1"/>
    <property type="match status" value="1"/>
</dbReference>
<dbReference type="PANTHER" id="PTHR11076:SF33">
    <property type="entry name" value="DNA POLYMERASE KAPPA"/>
    <property type="match status" value="1"/>
</dbReference>
<evidence type="ECO:0000259" key="9">
    <source>
        <dbReference type="PROSITE" id="PS50173"/>
    </source>
</evidence>
<accession>A0ABS5ETX4</accession>
<evidence type="ECO:0000256" key="4">
    <source>
        <dbReference type="ARBA" id="ARBA00022932"/>
    </source>
</evidence>
<keyword evidence="7" id="KW-0234">DNA repair</keyword>
<evidence type="ECO:0000256" key="7">
    <source>
        <dbReference type="HAMAP-Rule" id="MF_01113"/>
    </source>
</evidence>
<dbReference type="Gene3D" id="3.30.1490.100">
    <property type="entry name" value="DNA polymerase, Y-family, little finger domain"/>
    <property type="match status" value="1"/>
</dbReference>
<comment type="function">
    <text evidence="5 7">Poorly processive, error-prone DNA polymerase involved in untargeted mutagenesis. Copies undamaged DNA at stalled replication forks, which arise in vivo from mismatched or misaligned primer ends. These misaligned primers can be extended by PolIV. Exhibits no 3'-5' exonuclease (proofreading) activity. May be involved in translesional synthesis, in conjunction with the beta clamp from PolIII.</text>
</comment>
<keyword evidence="3 7" id="KW-0515">Mutator protein</keyword>
<evidence type="ECO:0000313" key="10">
    <source>
        <dbReference type="EMBL" id="MBR0663732.1"/>
    </source>
</evidence>
<name>A0ABS5ETX4_9PROT</name>
<dbReference type="RefSeq" id="WP_211851316.1">
    <property type="nucleotide sequence ID" value="NZ_JAAGBB010000004.1"/>
</dbReference>
<reference evidence="11" key="1">
    <citation type="journal article" date="2021" name="Syst. Appl. Microbiol.">
        <title>Roseomonas hellenica sp. nov., isolated from roots of wild-growing Alkanna tinctoria.</title>
        <authorList>
            <person name="Rat A."/>
            <person name="Naranjo H.D."/>
            <person name="Lebbe L."/>
            <person name="Cnockaert M."/>
            <person name="Krigas N."/>
            <person name="Grigoriadou K."/>
            <person name="Maloupa E."/>
            <person name="Willems A."/>
        </authorList>
    </citation>
    <scope>NUCLEOTIDE SEQUENCE [LARGE SCALE GENOMIC DNA]</scope>
    <source>
        <strain evidence="11">LMG 31523</strain>
    </source>
</reference>
<feature type="domain" description="UmuC" evidence="9">
    <location>
        <begin position="38"/>
        <end position="218"/>
    </location>
</feature>
<feature type="active site" evidence="7">
    <location>
        <position position="136"/>
    </location>
</feature>
<dbReference type="InterPro" id="IPR001126">
    <property type="entry name" value="UmuC"/>
</dbReference>
<dbReference type="InterPro" id="IPR043128">
    <property type="entry name" value="Rev_trsase/Diguanyl_cyclase"/>
</dbReference>
<feature type="binding site" evidence="7">
    <location>
        <position position="42"/>
    </location>
    <ligand>
        <name>Mg(2+)</name>
        <dbReference type="ChEBI" id="CHEBI:18420"/>
    </ligand>
</feature>
<keyword evidence="7" id="KW-0227">DNA damage</keyword>
<dbReference type="InterPro" id="IPR043502">
    <property type="entry name" value="DNA/RNA_pol_sf"/>
</dbReference>
<organism evidence="10 11">
    <name type="scientific">Plastoroseomonas hellenica</name>
    <dbReference type="NCBI Taxonomy" id="2687306"/>
    <lineage>
        <taxon>Bacteria</taxon>
        <taxon>Pseudomonadati</taxon>
        <taxon>Pseudomonadota</taxon>
        <taxon>Alphaproteobacteria</taxon>
        <taxon>Acetobacterales</taxon>
        <taxon>Acetobacteraceae</taxon>
        <taxon>Plastoroseomonas</taxon>
    </lineage>
</organism>
<dbReference type="InterPro" id="IPR036775">
    <property type="entry name" value="DNA_pol_Y-fam_lit_finger_sf"/>
</dbReference>
<dbReference type="PROSITE" id="PS50173">
    <property type="entry name" value="UMUC"/>
    <property type="match status" value="1"/>
</dbReference>
<dbReference type="CDD" id="cd03586">
    <property type="entry name" value="PolY_Pol_IV_kappa"/>
    <property type="match status" value="1"/>
</dbReference>
<dbReference type="SUPFAM" id="SSF100879">
    <property type="entry name" value="Lesion bypass DNA polymerase (Y-family), little finger domain"/>
    <property type="match status" value="1"/>
</dbReference>
<keyword evidence="4 7" id="KW-0239">DNA-directed DNA polymerase</keyword>
<dbReference type="EMBL" id="JAAGBB010000004">
    <property type="protein sequence ID" value="MBR0663732.1"/>
    <property type="molecule type" value="Genomic_DNA"/>
</dbReference>
<dbReference type="EC" id="2.7.7.7" evidence="7"/>
<evidence type="ECO:0000256" key="6">
    <source>
        <dbReference type="ARBA" id="ARBA00049244"/>
    </source>
</evidence>
<evidence type="ECO:0000256" key="2">
    <source>
        <dbReference type="ARBA" id="ARBA00011245"/>
    </source>
</evidence>
<dbReference type="Pfam" id="PF11799">
    <property type="entry name" value="IMS_C"/>
    <property type="match status" value="1"/>
</dbReference>
<comment type="subcellular location">
    <subcellularLocation>
        <location evidence="7">Cytoplasm</location>
    </subcellularLocation>
</comment>
<sequence>MPSLCRDCFHIADEAMASCARCGRRRIATHPELLTLSVAHVDCDAFYASVEKRDRPELLTRPVIVGGGKRGVVSACCYIARTRGVRSAMPMFKALAACPDAVVIRPDMAKYVYEARRIRALMEALTPLLQPLSIDEAVMDLKGTEALHGAPPAAVLARFAQAVEREIGVTVSVGLAANRLMAKLAAERDKPRGFAMIGAGEAAAWLAPQPVSLLPGIGPAMEKRLAAAGITRLGQLAVLDPKQAALRFGEDGPSLTARARGKDSRAVDPDRETRSVSAETTFNSDLRDPAALERPLWRLCEKLVRRLREKRLAAGGVVLKLKTADFRNRTRHARLPSPTLLPDTLFAAARALLAREADGRTAFRLIGIGAQPLADAADADRGDLADPTAPRRAAGWAAVEALRKRFGEDAIARGRALPTNPAPPKGPAALPPKTR</sequence>
<keyword evidence="7" id="KW-0238">DNA-binding</keyword>
<gene>
    <name evidence="7" type="primary">dinB</name>
    <name evidence="10" type="ORF">GXW71_05110</name>
</gene>
<keyword evidence="7" id="KW-0479">Metal-binding</keyword>
<dbReference type="NCBIfam" id="NF002677">
    <property type="entry name" value="PRK02406.1"/>
    <property type="match status" value="1"/>
</dbReference>
<dbReference type="SUPFAM" id="SSF56672">
    <property type="entry name" value="DNA/RNA polymerases"/>
    <property type="match status" value="1"/>
</dbReference>
<evidence type="ECO:0000313" key="11">
    <source>
        <dbReference type="Proteomes" id="UP001196870"/>
    </source>
</evidence>